<feature type="chain" id="PRO_5045691854" evidence="3">
    <location>
        <begin position="22"/>
        <end position="275"/>
    </location>
</feature>
<keyword evidence="5" id="KW-1185">Reference proteome</keyword>
<dbReference type="Gene3D" id="3.40.50.1820">
    <property type="entry name" value="alpha/beta hydrolase"/>
    <property type="match status" value="1"/>
</dbReference>
<sequence>MKRLLTFVAVIVAWSSPPVLAQSRCTETDNNGLTTISCTYQSTSITGKSNDTREVQYQVPLGTAPENGWPVVVMYQGSGYPVLFTRDSTTPYGGLNETRIIRDLLDHGYAVIAPRTKDSQAFWDTNLPLAWLCYTCTDDYTFLSNLFSAMQSGSFGNLNSARWFAAGISSGGYNTSRMAVSFGGKFRALAIDAASYASCAGPLCVLPWSLPANHPPTLFLHGAADTTVPQWTMDQYYDRLVAMGVVTIKMIDPTADHRWIDAAPHSVRPWFDAYP</sequence>
<organism evidence="4 5">
    <name type="scientific">Steroidobacter flavus</name>
    <dbReference type="NCBI Taxonomy" id="1842136"/>
    <lineage>
        <taxon>Bacteria</taxon>
        <taxon>Pseudomonadati</taxon>
        <taxon>Pseudomonadota</taxon>
        <taxon>Gammaproteobacteria</taxon>
        <taxon>Steroidobacterales</taxon>
        <taxon>Steroidobacteraceae</taxon>
        <taxon>Steroidobacter</taxon>
    </lineage>
</organism>
<dbReference type="PANTHER" id="PTHR43037">
    <property type="entry name" value="UNNAMED PRODUCT-RELATED"/>
    <property type="match status" value="1"/>
</dbReference>
<dbReference type="Proteomes" id="UP001595904">
    <property type="component" value="Unassembled WGS sequence"/>
</dbReference>
<comment type="caution">
    <text evidence="4">The sequence shown here is derived from an EMBL/GenBank/DDBJ whole genome shotgun (WGS) entry which is preliminary data.</text>
</comment>
<evidence type="ECO:0000313" key="4">
    <source>
        <dbReference type="EMBL" id="MFC4314215.1"/>
    </source>
</evidence>
<evidence type="ECO:0000313" key="5">
    <source>
        <dbReference type="Proteomes" id="UP001595904"/>
    </source>
</evidence>
<dbReference type="InterPro" id="IPR050955">
    <property type="entry name" value="Plant_Biomass_Hydrol_Est"/>
</dbReference>
<accession>A0ABV8T4E5</accession>
<dbReference type="PANTHER" id="PTHR43037:SF5">
    <property type="entry name" value="FERULOYL ESTERASE"/>
    <property type="match status" value="1"/>
</dbReference>
<feature type="signal peptide" evidence="3">
    <location>
        <begin position="1"/>
        <end position="21"/>
    </location>
</feature>
<evidence type="ECO:0000256" key="3">
    <source>
        <dbReference type="SAM" id="SignalP"/>
    </source>
</evidence>
<dbReference type="EMBL" id="JBHSDU010000015">
    <property type="protein sequence ID" value="MFC4314215.1"/>
    <property type="molecule type" value="Genomic_DNA"/>
</dbReference>
<keyword evidence="1 3" id="KW-0732">Signal</keyword>
<dbReference type="SUPFAM" id="SSF53474">
    <property type="entry name" value="alpha/beta-Hydrolases"/>
    <property type="match status" value="1"/>
</dbReference>
<name>A0ABV8T4E5_9GAMM</name>
<dbReference type="RefSeq" id="WP_380605214.1">
    <property type="nucleotide sequence ID" value="NZ_JBHSDU010000015.1"/>
</dbReference>
<proteinExistence type="predicted"/>
<evidence type="ECO:0000256" key="2">
    <source>
        <dbReference type="ARBA" id="ARBA00022801"/>
    </source>
</evidence>
<evidence type="ECO:0000256" key="1">
    <source>
        <dbReference type="ARBA" id="ARBA00022729"/>
    </source>
</evidence>
<gene>
    <name evidence="4" type="ORF">ACFPN2_34435</name>
</gene>
<keyword evidence="2" id="KW-0378">Hydrolase</keyword>
<reference evidence="5" key="1">
    <citation type="journal article" date="2019" name="Int. J. Syst. Evol. Microbiol.">
        <title>The Global Catalogue of Microorganisms (GCM) 10K type strain sequencing project: providing services to taxonomists for standard genome sequencing and annotation.</title>
        <authorList>
            <consortium name="The Broad Institute Genomics Platform"/>
            <consortium name="The Broad Institute Genome Sequencing Center for Infectious Disease"/>
            <person name="Wu L."/>
            <person name="Ma J."/>
        </authorList>
    </citation>
    <scope>NUCLEOTIDE SEQUENCE [LARGE SCALE GENOMIC DNA]</scope>
    <source>
        <strain evidence="5">CGMCC 1.10759</strain>
    </source>
</reference>
<protein>
    <submittedName>
        <fullName evidence="4">Plasmid partitioning protein</fullName>
    </submittedName>
</protein>
<dbReference type="InterPro" id="IPR029058">
    <property type="entry name" value="AB_hydrolase_fold"/>
</dbReference>